<feature type="domain" description="Pyrrolo-quinoline quinone repeat" evidence="2">
    <location>
        <begin position="356"/>
        <end position="474"/>
    </location>
</feature>
<evidence type="ECO:0000256" key="1">
    <source>
        <dbReference type="SAM" id="SignalP"/>
    </source>
</evidence>
<dbReference type="RefSeq" id="WP_144998228.1">
    <property type="nucleotide sequence ID" value="NZ_CP036281.1"/>
</dbReference>
<feature type="domain" description="Pyrrolo-quinoline quinone repeat" evidence="2">
    <location>
        <begin position="87"/>
        <end position="292"/>
    </location>
</feature>
<dbReference type="PANTHER" id="PTHR34512">
    <property type="entry name" value="CELL SURFACE PROTEIN"/>
    <property type="match status" value="1"/>
</dbReference>
<dbReference type="InterPro" id="IPR015943">
    <property type="entry name" value="WD40/YVTN_repeat-like_dom_sf"/>
</dbReference>
<dbReference type="AlphaFoldDB" id="A0A518CSM0"/>
<dbReference type="KEGG" id="plon:Pla110_39860"/>
<dbReference type="SMART" id="SM00564">
    <property type="entry name" value="PQQ"/>
    <property type="match status" value="5"/>
</dbReference>
<dbReference type="EMBL" id="CP036281">
    <property type="protein sequence ID" value="QDU82231.1"/>
    <property type="molecule type" value="Genomic_DNA"/>
</dbReference>
<dbReference type="SUPFAM" id="SSF50998">
    <property type="entry name" value="Quinoprotein alcohol dehydrogenase-like"/>
    <property type="match status" value="2"/>
</dbReference>
<evidence type="ECO:0000313" key="3">
    <source>
        <dbReference type="EMBL" id="QDU82231.1"/>
    </source>
</evidence>
<dbReference type="Proteomes" id="UP000317178">
    <property type="component" value="Chromosome"/>
</dbReference>
<dbReference type="Gene3D" id="2.130.10.10">
    <property type="entry name" value="YVTN repeat-like/Quinoprotein amine dehydrogenase"/>
    <property type="match status" value="2"/>
</dbReference>
<accession>A0A518CSM0</accession>
<dbReference type="Pfam" id="PF13360">
    <property type="entry name" value="PQQ_2"/>
    <property type="match status" value="2"/>
</dbReference>
<sequence length="481" mass="53165" precursor="true">MSRPGSLALALIFPILFTASSQAEDWAQFRGHNASGVSTESTDLPVEFSIDDKVLWSAEVGEGIACPIIVNNLAYTTAMTDEEIFSVFCFDATTGAEIWRRDFETGELPPIMAPNKPASSTPVCDGERVYVYFSTLGMFALNADSGEDSWQLPIQMPYYLMGWGAAHSPIVHGDLVIFNQDDDLAPFLMAVDKNTGSPVWRTERPEMLGGYSVPVICETNGRTEVIVAGSGKLKGYDITDGKELWTCNSLLRTIMTTPVVKDEHVYVSVQSYGDTNRVLKYALLQWKDTNQDEKLEKSELEEAFWEKFDKGDKDKDGFLVDDEIDDAFQAAENRVGGGNIIQKIKVGGEGNVTDTHLIWNLDDSSPSNIASPLVIEDMIFLVKKGGIAASFEIEKGEPVWKRMRLRNFGNYYASPIAGDGKIYVQGENGYLVVIDQDSKKGKVLAKNFMGESCISTPAIANNRIYVRTLTKLYCFSNEAAK</sequence>
<name>A0A518CSM0_9PLAN</name>
<feature type="chain" id="PRO_5022152294" evidence="1">
    <location>
        <begin position="24"/>
        <end position="481"/>
    </location>
</feature>
<dbReference type="PANTHER" id="PTHR34512:SF30">
    <property type="entry name" value="OUTER MEMBRANE PROTEIN ASSEMBLY FACTOR BAMB"/>
    <property type="match status" value="1"/>
</dbReference>
<dbReference type="OrthoDB" id="244732at2"/>
<dbReference type="InterPro" id="IPR002372">
    <property type="entry name" value="PQQ_rpt_dom"/>
</dbReference>
<keyword evidence="1" id="KW-0732">Signal</keyword>
<gene>
    <name evidence="3" type="ORF">Pla110_39860</name>
</gene>
<feature type="signal peptide" evidence="1">
    <location>
        <begin position="1"/>
        <end position="23"/>
    </location>
</feature>
<dbReference type="InterPro" id="IPR018391">
    <property type="entry name" value="PQQ_b-propeller_rpt"/>
</dbReference>
<dbReference type="InterPro" id="IPR011047">
    <property type="entry name" value="Quinoprotein_ADH-like_sf"/>
</dbReference>
<evidence type="ECO:0000313" key="4">
    <source>
        <dbReference type="Proteomes" id="UP000317178"/>
    </source>
</evidence>
<organism evidence="3 4">
    <name type="scientific">Polystyrenella longa</name>
    <dbReference type="NCBI Taxonomy" id="2528007"/>
    <lineage>
        <taxon>Bacteria</taxon>
        <taxon>Pseudomonadati</taxon>
        <taxon>Planctomycetota</taxon>
        <taxon>Planctomycetia</taxon>
        <taxon>Planctomycetales</taxon>
        <taxon>Planctomycetaceae</taxon>
        <taxon>Polystyrenella</taxon>
    </lineage>
</organism>
<protein>
    <submittedName>
        <fullName evidence="3">Outer membrane biogenesis protein BamB</fullName>
    </submittedName>
</protein>
<keyword evidence="4" id="KW-1185">Reference proteome</keyword>
<reference evidence="3 4" key="1">
    <citation type="submission" date="2019-02" db="EMBL/GenBank/DDBJ databases">
        <title>Deep-cultivation of Planctomycetes and their phenomic and genomic characterization uncovers novel biology.</title>
        <authorList>
            <person name="Wiegand S."/>
            <person name="Jogler M."/>
            <person name="Boedeker C."/>
            <person name="Pinto D."/>
            <person name="Vollmers J."/>
            <person name="Rivas-Marin E."/>
            <person name="Kohn T."/>
            <person name="Peeters S.H."/>
            <person name="Heuer A."/>
            <person name="Rast P."/>
            <person name="Oberbeckmann S."/>
            <person name="Bunk B."/>
            <person name="Jeske O."/>
            <person name="Meyerdierks A."/>
            <person name="Storesund J.E."/>
            <person name="Kallscheuer N."/>
            <person name="Luecker S."/>
            <person name="Lage O.M."/>
            <person name="Pohl T."/>
            <person name="Merkel B.J."/>
            <person name="Hornburger P."/>
            <person name="Mueller R.-W."/>
            <person name="Bruemmer F."/>
            <person name="Labrenz M."/>
            <person name="Spormann A.M."/>
            <person name="Op den Camp H."/>
            <person name="Overmann J."/>
            <person name="Amann R."/>
            <person name="Jetten M.S.M."/>
            <person name="Mascher T."/>
            <person name="Medema M.H."/>
            <person name="Devos D.P."/>
            <person name="Kaster A.-K."/>
            <person name="Ovreas L."/>
            <person name="Rohde M."/>
            <person name="Galperin M.Y."/>
            <person name="Jogler C."/>
        </authorList>
    </citation>
    <scope>NUCLEOTIDE SEQUENCE [LARGE SCALE GENOMIC DNA]</scope>
    <source>
        <strain evidence="3 4">Pla110</strain>
    </source>
</reference>
<proteinExistence type="predicted"/>
<evidence type="ECO:0000259" key="2">
    <source>
        <dbReference type="Pfam" id="PF13360"/>
    </source>
</evidence>